<dbReference type="Pfam" id="PF23981">
    <property type="entry name" value="DUF7305"/>
    <property type="match status" value="1"/>
</dbReference>
<dbReference type="InterPro" id="IPR055729">
    <property type="entry name" value="DUF7305"/>
</dbReference>
<sequence>MKLLLYRVLLQRRARDEGFTLPLVIGLGLVMTLLGTINLTSANEEKLNALTQNSRSDALAIAEIGVTRYRELLDKNRILAINDSTAWTGIGELCEGNIANFFEGQSNDITLAEDGLELNNDGDTTDTFIPGSYQLVSYDYVGAANFDVTSDAANNDPVSGNPATGILTVRGTTPDGQGNAQIVVDIPIRINTSDMDNLAPALWVGDDTVTSADLGTLTVNNGNIVIQDTAVTTSGSEADGCGDFATLATATGLPIISDARGIPSIQPIIDTITSAGGQVNTTVNTASEIVGSTSELPYTETWAGANFNQSVDCADIRDCRYYYNLGGQTFNNDVKADGIARVTMYIDGTLNINAPAGGINIGSNAASNYFEIYVDNGQAITINTGGNDVTIDAFIHAPESTLTINGSGTVTINGSVWVNDFINNSATVNITPDLSSISSSASDRAYKFYTTTTNRTPKPITERPSNWRTEEFN</sequence>
<name>A0A964FFL4_9CYAN</name>
<dbReference type="EMBL" id="JADWDC010000031">
    <property type="protein sequence ID" value="MCC0177925.1"/>
    <property type="molecule type" value="Genomic_DNA"/>
</dbReference>
<keyword evidence="5" id="KW-1185">Reference proteome</keyword>
<reference evidence="4" key="1">
    <citation type="journal article" date="2021" name="Antonie Van Leeuwenhoek">
        <title>Draft genome and description of Waterburya agarophytonicola gen. nov. sp. nov. (Pleurocapsales, Cyanobacteria): a seaweed symbiont.</title>
        <authorList>
            <person name="Bonthond G."/>
            <person name="Shalygin S."/>
            <person name="Bayer T."/>
            <person name="Weinberger F."/>
        </authorList>
    </citation>
    <scope>NUCLEOTIDE SEQUENCE</scope>
    <source>
        <strain evidence="4">KI4</strain>
    </source>
</reference>
<feature type="domain" description="DUF7305" evidence="3">
    <location>
        <begin position="331"/>
        <end position="433"/>
    </location>
</feature>
<evidence type="ECO:0000259" key="3">
    <source>
        <dbReference type="Pfam" id="PF23981"/>
    </source>
</evidence>
<dbReference type="AlphaFoldDB" id="A0A964FFL4"/>
<evidence type="ECO:0000256" key="1">
    <source>
        <dbReference type="SAM" id="MobiDB-lite"/>
    </source>
</evidence>
<protein>
    <recommendedName>
        <fullName evidence="3">DUF7305 domain-containing protein</fullName>
    </recommendedName>
</protein>
<comment type="caution">
    <text evidence="4">The sequence shown here is derived from an EMBL/GenBank/DDBJ whole genome shotgun (WGS) entry which is preliminary data.</text>
</comment>
<accession>A0A964FFL4</accession>
<keyword evidence="2" id="KW-1133">Transmembrane helix</keyword>
<dbReference type="RefSeq" id="WP_229640992.1">
    <property type="nucleotide sequence ID" value="NZ_JADWDC010000031.1"/>
</dbReference>
<keyword evidence="2" id="KW-0472">Membrane</keyword>
<feature type="region of interest" description="Disordered" evidence="1">
    <location>
        <begin position="452"/>
        <end position="473"/>
    </location>
</feature>
<gene>
    <name evidence="4" type="ORF">I4641_13145</name>
</gene>
<proteinExistence type="predicted"/>
<organism evidence="4 5">
    <name type="scientific">Waterburya agarophytonicola KI4</name>
    <dbReference type="NCBI Taxonomy" id="2874699"/>
    <lineage>
        <taxon>Bacteria</taxon>
        <taxon>Bacillati</taxon>
        <taxon>Cyanobacteriota</taxon>
        <taxon>Cyanophyceae</taxon>
        <taxon>Pleurocapsales</taxon>
        <taxon>Hyellaceae</taxon>
        <taxon>Waterburya</taxon>
        <taxon>Waterburya agarophytonicola</taxon>
    </lineage>
</organism>
<evidence type="ECO:0000256" key="2">
    <source>
        <dbReference type="SAM" id="Phobius"/>
    </source>
</evidence>
<dbReference type="Proteomes" id="UP000729733">
    <property type="component" value="Unassembled WGS sequence"/>
</dbReference>
<feature type="transmembrane region" description="Helical" evidence="2">
    <location>
        <begin position="21"/>
        <end position="39"/>
    </location>
</feature>
<evidence type="ECO:0000313" key="5">
    <source>
        <dbReference type="Proteomes" id="UP000729733"/>
    </source>
</evidence>
<keyword evidence="2" id="KW-0812">Transmembrane</keyword>
<evidence type="ECO:0000313" key="4">
    <source>
        <dbReference type="EMBL" id="MCC0177925.1"/>
    </source>
</evidence>